<organism evidence="10">
    <name type="scientific">Dekkera bruxellensis</name>
    <name type="common">Brettanomyces custersii</name>
    <dbReference type="NCBI Taxonomy" id="5007"/>
    <lineage>
        <taxon>Eukaryota</taxon>
        <taxon>Fungi</taxon>
        <taxon>Dikarya</taxon>
        <taxon>Ascomycota</taxon>
        <taxon>Saccharomycotina</taxon>
        <taxon>Pichiomycetes</taxon>
        <taxon>Pichiales</taxon>
        <taxon>Pichiaceae</taxon>
        <taxon>Brettanomyces</taxon>
    </lineage>
</organism>
<gene>
    <name evidence="10" type="ORF">BRETT_003908</name>
</gene>
<keyword evidence="6" id="KW-0472">Membrane</keyword>
<keyword evidence="4" id="KW-0653">Protein transport</keyword>
<dbReference type="RefSeq" id="XP_041136248.1">
    <property type="nucleotide sequence ID" value="XM_041282409.1"/>
</dbReference>
<feature type="compositionally biased region" description="Polar residues" evidence="8">
    <location>
        <begin position="12"/>
        <end position="22"/>
    </location>
</feature>
<proteinExistence type="predicted"/>
<dbReference type="InterPro" id="IPR024602">
    <property type="entry name" value="COG_su2_N"/>
</dbReference>
<evidence type="ECO:0000256" key="2">
    <source>
        <dbReference type="ARBA" id="ARBA00020977"/>
    </source>
</evidence>
<name>A0A871R6D1_DEKBR</name>
<dbReference type="GO" id="GO:0015031">
    <property type="term" value="P:protein transport"/>
    <property type="evidence" value="ECO:0007669"/>
    <property type="project" value="UniProtKB-KW"/>
</dbReference>
<evidence type="ECO:0000256" key="4">
    <source>
        <dbReference type="ARBA" id="ARBA00022927"/>
    </source>
</evidence>
<evidence type="ECO:0000259" key="9">
    <source>
        <dbReference type="Pfam" id="PF06148"/>
    </source>
</evidence>
<dbReference type="Proteomes" id="UP000663131">
    <property type="component" value="Chromosome 6"/>
</dbReference>
<evidence type="ECO:0000256" key="7">
    <source>
        <dbReference type="ARBA" id="ARBA00031344"/>
    </source>
</evidence>
<evidence type="ECO:0000256" key="3">
    <source>
        <dbReference type="ARBA" id="ARBA00022448"/>
    </source>
</evidence>
<reference evidence="10" key="2">
    <citation type="journal article" name="BMC Genomics">
        <title>New genome assemblies reveal patterns of domestication and adaptation across Brettanomyces (Dekkera) species.</title>
        <authorList>
            <person name="Roach M.J."/>
            <person name="Borneman A.R."/>
        </authorList>
    </citation>
    <scope>NUCLEOTIDE SEQUENCE</scope>
    <source>
        <strain evidence="10">UCD 2041</strain>
    </source>
</reference>
<comment type="subcellular location">
    <subcellularLocation>
        <location evidence="1">Golgi apparatus membrane</location>
        <topology evidence="1">Peripheral membrane protein</topology>
    </subcellularLocation>
</comment>
<evidence type="ECO:0000313" key="10">
    <source>
        <dbReference type="EMBL" id="QOU19755.1"/>
    </source>
</evidence>
<dbReference type="EMBL" id="CP063134">
    <property type="protein sequence ID" value="QOU19755.1"/>
    <property type="molecule type" value="Genomic_DNA"/>
</dbReference>
<dbReference type="AlphaFoldDB" id="A0A871R6D1"/>
<evidence type="ECO:0000256" key="5">
    <source>
        <dbReference type="ARBA" id="ARBA00023034"/>
    </source>
</evidence>
<evidence type="ECO:0000256" key="6">
    <source>
        <dbReference type="ARBA" id="ARBA00023136"/>
    </source>
</evidence>
<dbReference type="KEGG" id="bbrx:BRETT_003908"/>
<dbReference type="GeneID" id="64575831"/>
<evidence type="ECO:0000256" key="1">
    <source>
        <dbReference type="ARBA" id="ARBA00004395"/>
    </source>
</evidence>
<feature type="region of interest" description="Disordered" evidence="8">
    <location>
        <begin position="1"/>
        <end position="52"/>
    </location>
</feature>
<keyword evidence="5" id="KW-0333">Golgi apparatus</keyword>
<keyword evidence="3" id="KW-0813">Transport</keyword>
<dbReference type="Pfam" id="PF06148">
    <property type="entry name" value="COG2_N"/>
    <property type="match status" value="1"/>
</dbReference>
<reference evidence="10" key="1">
    <citation type="submission" date="2020-10" db="EMBL/GenBank/DDBJ databases">
        <authorList>
            <person name="Palmer J.M."/>
        </authorList>
    </citation>
    <scope>NUCLEOTIDE SEQUENCE</scope>
    <source>
        <strain evidence="10">UCD 2041</strain>
    </source>
</reference>
<dbReference type="OrthoDB" id="332281at2759"/>
<protein>
    <recommendedName>
        <fullName evidence="2">Conserved oligomeric Golgi complex subunit 2</fullName>
    </recommendedName>
    <alternativeName>
        <fullName evidence="7">Component of oligomeric Golgi complex 2</fullName>
    </alternativeName>
</protein>
<feature type="domain" description="Conserved oligomeric Golgi complex subunit 2 N-terminal" evidence="9">
    <location>
        <begin position="91"/>
        <end position="142"/>
    </location>
</feature>
<accession>A0A871R6D1</accession>
<sequence length="306" mass="34877">MDEVEKAIRNPPSDTLSISPRHSLSRSKESSERPDEELETLSSGDSDGSSDEEFAFASKNLTRETISKCMSDLGMDNISDMDESKLLLKYFRYWSLDDLSKNLTGLLKDVNSDLVELVNDNYMKFISLGNSLDGCSDSANDVKIEVLNYRQKLQAENSNIISDLNMTDGVLGYKRQLTMYQHAIKLLIVLNEQTETFGRLCKGEQTEKRIRHIVALYISMNKQYSGLVKMMNDTGNGIKVLKSSEMMRTLSRRMNALRMEFRSLIETQMESLRTSGKTHEDNVHIFELLKLYQVAVESEKEYAQGN</sequence>
<evidence type="ECO:0000256" key="8">
    <source>
        <dbReference type="SAM" id="MobiDB-lite"/>
    </source>
</evidence>
<dbReference type="GO" id="GO:0000139">
    <property type="term" value="C:Golgi membrane"/>
    <property type="evidence" value="ECO:0007669"/>
    <property type="project" value="UniProtKB-SubCell"/>
</dbReference>